<feature type="compositionally biased region" description="Acidic residues" evidence="1">
    <location>
        <begin position="197"/>
        <end position="209"/>
    </location>
</feature>
<dbReference type="SMART" id="SM00240">
    <property type="entry name" value="FHA"/>
    <property type="match status" value="1"/>
</dbReference>
<organism evidence="3 4">
    <name type="scientific">Prymnesium parvum</name>
    <name type="common">Toxic golden alga</name>
    <dbReference type="NCBI Taxonomy" id="97485"/>
    <lineage>
        <taxon>Eukaryota</taxon>
        <taxon>Haptista</taxon>
        <taxon>Haptophyta</taxon>
        <taxon>Prymnesiophyceae</taxon>
        <taxon>Prymnesiales</taxon>
        <taxon>Prymnesiaceae</taxon>
        <taxon>Prymnesium</taxon>
    </lineage>
</organism>
<dbReference type="Gene3D" id="2.60.200.20">
    <property type="match status" value="1"/>
</dbReference>
<dbReference type="AlphaFoldDB" id="A0AB34IJQ2"/>
<dbReference type="Proteomes" id="UP001515480">
    <property type="component" value="Unassembled WGS sequence"/>
</dbReference>
<dbReference type="EMBL" id="JBGBPQ010000026">
    <property type="protein sequence ID" value="KAL1499196.1"/>
    <property type="molecule type" value="Genomic_DNA"/>
</dbReference>
<feature type="compositionally biased region" description="Gly residues" evidence="1">
    <location>
        <begin position="185"/>
        <end position="194"/>
    </location>
</feature>
<keyword evidence="4" id="KW-1185">Reference proteome</keyword>
<feature type="region of interest" description="Disordered" evidence="1">
    <location>
        <begin position="76"/>
        <end position="125"/>
    </location>
</feature>
<dbReference type="CDD" id="cd00060">
    <property type="entry name" value="FHA"/>
    <property type="match status" value="1"/>
</dbReference>
<reference evidence="3 4" key="1">
    <citation type="journal article" date="2024" name="Science">
        <title>Giant polyketide synthase enzymes in the biosynthesis of giant marine polyether toxins.</title>
        <authorList>
            <person name="Fallon T.R."/>
            <person name="Shende V.V."/>
            <person name="Wierzbicki I.H."/>
            <person name="Pendleton A.L."/>
            <person name="Watervoot N.F."/>
            <person name="Auber R.P."/>
            <person name="Gonzalez D.J."/>
            <person name="Wisecaver J.H."/>
            <person name="Moore B.S."/>
        </authorList>
    </citation>
    <scope>NUCLEOTIDE SEQUENCE [LARGE SCALE GENOMIC DNA]</scope>
    <source>
        <strain evidence="3 4">12B1</strain>
    </source>
</reference>
<evidence type="ECO:0000313" key="3">
    <source>
        <dbReference type="EMBL" id="KAL1499196.1"/>
    </source>
</evidence>
<feature type="region of interest" description="Disordered" evidence="1">
    <location>
        <begin position="163"/>
        <end position="212"/>
    </location>
</feature>
<name>A0AB34IJQ2_PRYPA</name>
<feature type="region of interest" description="Disordered" evidence="1">
    <location>
        <begin position="258"/>
        <end position="277"/>
    </location>
</feature>
<evidence type="ECO:0000313" key="4">
    <source>
        <dbReference type="Proteomes" id="UP001515480"/>
    </source>
</evidence>
<comment type="caution">
    <text evidence="3">The sequence shown here is derived from an EMBL/GenBank/DDBJ whole genome shotgun (WGS) entry which is preliminary data.</text>
</comment>
<sequence length="463" mass="48685">MPRTTRGIATFVSAQRILASEDAKRASHTAHAPSPLSAPPLPSPPLVSDVRPARGGPLGGWRELLPKRAASLAAARDGATAAWRRAAHRPPPSKRAAEESLPPTQQQRRRLEAAEKASPGVGHRRGVTGVQLERQLSLLHRAELEASQLEQEAEALLPTMGRGWREGDAEVPGGESGGDDEVVGGEAGGDGGMANDGDCEDGEGNDIDDQGAVGRDFDVRATGEQEVDAEATEAVGGKEAHGEAMREDHGDKVAIGEAADSGDMASGHRGDRECGGTWGEPETRACIESFSSAREARWQEGVAHSEAMAQCGVAAETTLLLQLLPAAAGCAEGCTAVHLHLPRSITLASALCVLGRAEECTVQLDAARHNGMVSRRHCALTRAAGGAWEVEDLSSRNGTFVNGRRLSRSARRATLHDGDVLHLGALRGECVSDACYLVSHLQKRKREDTIHSSSTATSSSSQL</sequence>
<protein>
    <recommendedName>
        <fullName evidence="2">FHA domain-containing protein</fullName>
    </recommendedName>
</protein>
<dbReference type="PROSITE" id="PS50006">
    <property type="entry name" value="FHA_DOMAIN"/>
    <property type="match status" value="1"/>
</dbReference>
<evidence type="ECO:0000259" key="2">
    <source>
        <dbReference type="PROSITE" id="PS50006"/>
    </source>
</evidence>
<dbReference type="SUPFAM" id="SSF49879">
    <property type="entry name" value="SMAD/FHA domain"/>
    <property type="match status" value="1"/>
</dbReference>
<feature type="region of interest" description="Disordered" evidence="1">
    <location>
        <begin position="22"/>
        <end position="61"/>
    </location>
</feature>
<accession>A0AB34IJQ2</accession>
<feature type="compositionally biased region" description="Basic and acidic residues" evidence="1">
    <location>
        <begin position="236"/>
        <end position="250"/>
    </location>
</feature>
<feature type="compositionally biased region" description="Pro residues" evidence="1">
    <location>
        <begin position="36"/>
        <end position="45"/>
    </location>
</feature>
<dbReference type="Pfam" id="PF00498">
    <property type="entry name" value="FHA"/>
    <property type="match status" value="1"/>
</dbReference>
<feature type="region of interest" description="Disordered" evidence="1">
    <location>
        <begin position="224"/>
        <end position="250"/>
    </location>
</feature>
<proteinExistence type="predicted"/>
<dbReference type="InterPro" id="IPR000253">
    <property type="entry name" value="FHA_dom"/>
</dbReference>
<gene>
    <name evidence="3" type="ORF">AB1Y20_013704</name>
</gene>
<dbReference type="InterPro" id="IPR008984">
    <property type="entry name" value="SMAD_FHA_dom_sf"/>
</dbReference>
<feature type="domain" description="FHA" evidence="2">
    <location>
        <begin position="352"/>
        <end position="406"/>
    </location>
</feature>
<evidence type="ECO:0000256" key="1">
    <source>
        <dbReference type="SAM" id="MobiDB-lite"/>
    </source>
</evidence>